<feature type="signal peptide" evidence="1">
    <location>
        <begin position="1"/>
        <end position="21"/>
    </location>
</feature>
<evidence type="ECO:0000313" key="2">
    <source>
        <dbReference type="EMBL" id="MBW33294.1"/>
    </source>
</evidence>
<sequence length="70" mass="7357">MFGVHGSSVTVIVIVALGSSARTIISDRAAHVSVRACAEHTKGVRFNTLLLAGLQRLPMLLLPATTEFGP</sequence>
<reference evidence="2" key="1">
    <citation type="submission" date="2018-01" db="EMBL/GenBank/DDBJ databases">
        <title>An insight into the sialome of Amazonian anophelines.</title>
        <authorList>
            <person name="Ribeiro J.M."/>
            <person name="Scarpassa V."/>
            <person name="Calvo E."/>
        </authorList>
    </citation>
    <scope>NUCLEOTIDE SEQUENCE</scope>
    <source>
        <tissue evidence="2">Salivary glands</tissue>
    </source>
</reference>
<evidence type="ECO:0000256" key="1">
    <source>
        <dbReference type="SAM" id="SignalP"/>
    </source>
</evidence>
<keyword evidence="1" id="KW-0732">Signal</keyword>
<dbReference type="EMBL" id="GGFM01012543">
    <property type="protein sequence ID" value="MBW33294.1"/>
    <property type="molecule type" value="Transcribed_RNA"/>
</dbReference>
<protein>
    <submittedName>
        <fullName evidence="2">Putative secreted peptide</fullName>
    </submittedName>
</protein>
<dbReference type="AlphaFoldDB" id="A0A2M3ZXL3"/>
<feature type="chain" id="PRO_5014811477" evidence="1">
    <location>
        <begin position="22"/>
        <end position="70"/>
    </location>
</feature>
<name>A0A2M3ZXL3_9DIPT</name>
<organism evidence="2">
    <name type="scientific">Anopheles braziliensis</name>
    <dbReference type="NCBI Taxonomy" id="58242"/>
    <lineage>
        <taxon>Eukaryota</taxon>
        <taxon>Metazoa</taxon>
        <taxon>Ecdysozoa</taxon>
        <taxon>Arthropoda</taxon>
        <taxon>Hexapoda</taxon>
        <taxon>Insecta</taxon>
        <taxon>Pterygota</taxon>
        <taxon>Neoptera</taxon>
        <taxon>Endopterygota</taxon>
        <taxon>Diptera</taxon>
        <taxon>Nematocera</taxon>
        <taxon>Culicoidea</taxon>
        <taxon>Culicidae</taxon>
        <taxon>Anophelinae</taxon>
        <taxon>Anopheles</taxon>
    </lineage>
</organism>
<accession>A0A2M3ZXL3</accession>
<proteinExistence type="predicted"/>